<dbReference type="InterPro" id="IPR008538">
    <property type="entry name" value="Uma2"/>
</dbReference>
<dbReference type="EMBL" id="JAASQJ010000005">
    <property type="protein sequence ID" value="NIJ55359.1"/>
    <property type="molecule type" value="Genomic_DNA"/>
</dbReference>
<gene>
    <name evidence="2" type="ORF">FHS68_004548</name>
</gene>
<keyword evidence="2" id="KW-0255">Endonuclease</keyword>
<organism evidence="2 3">
    <name type="scientific">Dyadobacter arcticus</name>
    <dbReference type="NCBI Taxonomy" id="1078754"/>
    <lineage>
        <taxon>Bacteria</taxon>
        <taxon>Pseudomonadati</taxon>
        <taxon>Bacteroidota</taxon>
        <taxon>Cytophagia</taxon>
        <taxon>Cytophagales</taxon>
        <taxon>Spirosomataceae</taxon>
        <taxon>Dyadobacter</taxon>
    </lineage>
</organism>
<dbReference type="RefSeq" id="WP_167275066.1">
    <property type="nucleotide sequence ID" value="NZ_JAASQJ010000005.1"/>
</dbReference>
<reference evidence="2 3" key="1">
    <citation type="submission" date="2020-03" db="EMBL/GenBank/DDBJ databases">
        <title>Genomic Encyclopedia of Type Strains, Phase IV (KMG-IV): sequencing the most valuable type-strain genomes for metagenomic binning, comparative biology and taxonomic classification.</title>
        <authorList>
            <person name="Goeker M."/>
        </authorList>
    </citation>
    <scope>NUCLEOTIDE SEQUENCE [LARGE SCALE GENOMIC DNA]</scope>
    <source>
        <strain evidence="2 3">DSM 102865</strain>
    </source>
</reference>
<protein>
    <submittedName>
        <fullName evidence="2">Uma2 family endonuclease</fullName>
    </submittedName>
</protein>
<evidence type="ECO:0000313" key="3">
    <source>
        <dbReference type="Proteomes" id="UP001179181"/>
    </source>
</evidence>
<dbReference type="PANTHER" id="PTHR36558">
    <property type="entry name" value="GLR1098 PROTEIN"/>
    <property type="match status" value="1"/>
</dbReference>
<dbReference type="CDD" id="cd06260">
    <property type="entry name" value="DUF820-like"/>
    <property type="match status" value="1"/>
</dbReference>
<comment type="caution">
    <text evidence="2">The sequence shown here is derived from an EMBL/GenBank/DDBJ whole genome shotgun (WGS) entry which is preliminary data.</text>
</comment>
<dbReference type="Proteomes" id="UP001179181">
    <property type="component" value="Unassembled WGS sequence"/>
</dbReference>
<keyword evidence="2" id="KW-0540">Nuclease</keyword>
<keyword evidence="3" id="KW-1185">Reference proteome</keyword>
<accession>A0ABX0UTW6</accession>
<dbReference type="PANTHER" id="PTHR36558:SF1">
    <property type="entry name" value="RESTRICTION ENDONUCLEASE DOMAIN-CONTAINING PROTEIN-RELATED"/>
    <property type="match status" value="1"/>
</dbReference>
<name>A0ABX0UTW6_9BACT</name>
<feature type="domain" description="Putative restriction endonuclease" evidence="1">
    <location>
        <begin position="13"/>
        <end position="162"/>
    </location>
</feature>
<sequence length="203" mass="22883">MSAVAQTTYSESDYLLMEEKASYKSEYFRGEIFMMAGGTPSHNRIKENLSGEIHSILKGRQSCRSYSSDQRIHIPSNTLYTYPDLVVVCGPDKFSEKDKNSITNPTIIIEVLSAGSTGYDRGDKFRLYRDIDSLQEYILINSLNIGAEVFRRTPDNHWLLASEGYKLTDSISIKSLEASLLLSDIYDRTQNVLEGVVAEPSEE</sequence>
<dbReference type="InterPro" id="IPR012296">
    <property type="entry name" value="Nuclease_put_TT1808"/>
</dbReference>
<dbReference type="GO" id="GO:0004519">
    <property type="term" value="F:endonuclease activity"/>
    <property type="evidence" value="ECO:0007669"/>
    <property type="project" value="UniProtKB-KW"/>
</dbReference>
<evidence type="ECO:0000259" key="1">
    <source>
        <dbReference type="Pfam" id="PF05685"/>
    </source>
</evidence>
<dbReference type="Gene3D" id="3.90.1570.10">
    <property type="entry name" value="tt1808, chain A"/>
    <property type="match status" value="1"/>
</dbReference>
<proteinExistence type="predicted"/>
<dbReference type="SUPFAM" id="SSF52980">
    <property type="entry name" value="Restriction endonuclease-like"/>
    <property type="match status" value="1"/>
</dbReference>
<evidence type="ECO:0000313" key="2">
    <source>
        <dbReference type="EMBL" id="NIJ55359.1"/>
    </source>
</evidence>
<keyword evidence="2" id="KW-0378">Hydrolase</keyword>
<dbReference type="InterPro" id="IPR011335">
    <property type="entry name" value="Restrct_endonuc-II-like"/>
</dbReference>
<dbReference type="Pfam" id="PF05685">
    <property type="entry name" value="Uma2"/>
    <property type="match status" value="1"/>
</dbReference>